<dbReference type="CDD" id="cd00590">
    <property type="entry name" value="RRM_SF"/>
    <property type="match status" value="1"/>
</dbReference>
<protein>
    <recommendedName>
        <fullName evidence="3">RRM domain-containing protein</fullName>
    </recommendedName>
</protein>
<dbReference type="InterPro" id="IPR000504">
    <property type="entry name" value="RRM_dom"/>
</dbReference>
<sequence>MSALVEFLLEDIDSTVNYYFFPNGKRALIGVQLAVYADSPRTRSRSRSRSISRSRMRGRSRSRSRSRSRGRGRNEVVNPGNTLYVTGLSTRVTERDLEDHFSKEGKIASCFLVVEPRTRASRGFAFISMDTPDDAERCIKRLHQSVLDGRCITVERAIAETVETVVGTAEVAMTTSIAGLLLGARRIEVVVVITLLLLDVLLHMEVEGQEGNGRGRFLILRMVVQKGAMVAVLGKAAAYQVLVSSVLEKIKTVSFRLVVVMSQYLVCTGLKIIWFVWKGLSLGGYFSNHLVICWTFSISRVAYQVKQVLNMRLHFCDRSLKGFFLFYA</sequence>
<dbReference type="SUPFAM" id="SSF54928">
    <property type="entry name" value="RNA-binding domain, RBD"/>
    <property type="match status" value="1"/>
</dbReference>
<dbReference type="InterPro" id="IPR012677">
    <property type="entry name" value="Nucleotide-bd_a/b_plait_sf"/>
</dbReference>
<dbReference type="Gene3D" id="3.30.70.330">
    <property type="match status" value="1"/>
</dbReference>
<keyword evidence="5" id="KW-1185">Reference proteome</keyword>
<evidence type="ECO:0000313" key="5">
    <source>
        <dbReference type="Proteomes" id="UP000823749"/>
    </source>
</evidence>
<gene>
    <name evidence="4" type="ORF">RHGRI_022598</name>
</gene>
<dbReference type="Proteomes" id="UP000823749">
    <property type="component" value="Chromosome 8"/>
</dbReference>
<dbReference type="Pfam" id="PF00076">
    <property type="entry name" value="RRM_1"/>
    <property type="match status" value="1"/>
</dbReference>
<dbReference type="InterPro" id="IPR035979">
    <property type="entry name" value="RBD_domain_sf"/>
</dbReference>
<organism evidence="4 5">
    <name type="scientific">Rhododendron griersonianum</name>
    <dbReference type="NCBI Taxonomy" id="479676"/>
    <lineage>
        <taxon>Eukaryota</taxon>
        <taxon>Viridiplantae</taxon>
        <taxon>Streptophyta</taxon>
        <taxon>Embryophyta</taxon>
        <taxon>Tracheophyta</taxon>
        <taxon>Spermatophyta</taxon>
        <taxon>Magnoliopsida</taxon>
        <taxon>eudicotyledons</taxon>
        <taxon>Gunneridae</taxon>
        <taxon>Pentapetalae</taxon>
        <taxon>asterids</taxon>
        <taxon>Ericales</taxon>
        <taxon>Ericaceae</taxon>
        <taxon>Ericoideae</taxon>
        <taxon>Rhodoreae</taxon>
        <taxon>Rhododendron</taxon>
    </lineage>
</organism>
<dbReference type="PANTHER" id="PTHR48034">
    <property type="entry name" value="TRANSFORMER-2 SEX-DETERMINING PROTEIN-RELATED"/>
    <property type="match status" value="1"/>
</dbReference>
<evidence type="ECO:0000259" key="3">
    <source>
        <dbReference type="PROSITE" id="PS50102"/>
    </source>
</evidence>
<keyword evidence="1" id="KW-0694">RNA-binding</keyword>
<comment type="caution">
    <text evidence="4">The sequence shown here is derived from an EMBL/GenBank/DDBJ whole genome shotgun (WGS) entry which is preliminary data.</text>
</comment>
<dbReference type="SMART" id="SM00360">
    <property type="entry name" value="RRM"/>
    <property type="match status" value="1"/>
</dbReference>
<feature type="region of interest" description="Disordered" evidence="2">
    <location>
        <begin position="42"/>
        <end position="80"/>
    </location>
</feature>
<name>A0AAV6J413_9ERIC</name>
<evidence type="ECO:0000256" key="2">
    <source>
        <dbReference type="SAM" id="MobiDB-lite"/>
    </source>
</evidence>
<evidence type="ECO:0000256" key="1">
    <source>
        <dbReference type="PROSITE-ProRule" id="PRU00176"/>
    </source>
</evidence>
<accession>A0AAV6J413</accession>
<dbReference type="PROSITE" id="PS50102">
    <property type="entry name" value="RRM"/>
    <property type="match status" value="1"/>
</dbReference>
<reference evidence="4" key="1">
    <citation type="submission" date="2020-08" db="EMBL/GenBank/DDBJ databases">
        <title>Plant Genome Project.</title>
        <authorList>
            <person name="Zhang R.-G."/>
        </authorList>
    </citation>
    <scope>NUCLEOTIDE SEQUENCE</scope>
    <source>
        <strain evidence="4">WSP0</strain>
        <tissue evidence="4">Leaf</tissue>
    </source>
</reference>
<dbReference type="AlphaFoldDB" id="A0AAV6J413"/>
<dbReference type="GO" id="GO:0003723">
    <property type="term" value="F:RNA binding"/>
    <property type="evidence" value="ECO:0007669"/>
    <property type="project" value="UniProtKB-UniRule"/>
</dbReference>
<feature type="compositionally biased region" description="Basic residues" evidence="2">
    <location>
        <begin position="42"/>
        <end position="71"/>
    </location>
</feature>
<feature type="domain" description="RRM" evidence="3">
    <location>
        <begin position="81"/>
        <end position="159"/>
    </location>
</feature>
<dbReference type="EMBL" id="JACTNZ010000008">
    <property type="protein sequence ID" value="KAG5534527.1"/>
    <property type="molecule type" value="Genomic_DNA"/>
</dbReference>
<dbReference type="InterPro" id="IPR050441">
    <property type="entry name" value="RBM"/>
</dbReference>
<proteinExistence type="predicted"/>
<evidence type="ECO:0000313" key="4">
    <source>
        <dbReference type="EMBL" id="KAG5534527.1"/>
    </source>
</evidence>